<organism evidence="2 3">
    <name type="scientific">Datura stramonium</name>
    <name type="common">Jimsonweed</name>
    <name type="synonym">Common thornapple</name>
    <dbReference type="NCBI Taxonomy" id="4076"/>
    <lineage>
        <taxon>Eukaryota</taxon>
        <taxon>Viridiplantae</taxon>
        <taxon>Streptophyta</taxon>
        <taxon>Embryophyta</taxon>
        <taxon>Tracheophyta</taxon>
        <taxon>Spermatophyta</taxon>
        <taxon>Magnoliopsida</taxon>
        <taxon>eudicotyledons</taxon>
        <taxon>Gunneridae</taxon>
        <taxon>Pentapetalae</taxon>
        <taxon>asterids</taxon>
        <taxon>lamiids</taxon>
        <taxon>Solanales</taxon>
        <taxon>Solanaceae</taxon>
        <taxon>Solanoideae</taxon>
        <taxon>Datureae</taxon>
        <taxon>Datura</taxon>
    </lineage>
</organism>
<feature type="compositionally biased region" description="Basic and acidic residues" evidence="1">
    <location>
        <begin position="71"/>
        <end position="85"/>
    </location>
</feature>
<dbReference type="Proteomes" id="UP000823775">
    <property type="component" value="Unassembled WGS sequence"/>
</dbReference>
<feature type="region of interest" description="Disordered" evidence="1">
    <location>
        <begin position="55"/>
        <end position="102"/>
    </location>
</feature>
<reference evidence="2 3" key="1">
    <citation type="journal article" date="2021" name="BMC Genomics">
        <title>Datura genome reveals duplications of psychoactive alkaloid biosynthetic genes and high mutation rate following tissue culture.</title>
        <authorList>
            <person name="Rajewski A."/>
            <person name="Carter-House D."/>
            <person name="Stajich J."/>
            <person name="Litt A."/>
        </authorList>
    </citation>
    <scope>NUCLEOTIDE SEQUENCE [LARGE SCALE GENOMIC DNA]</scope>
    <source>
        <strain evidence="2">AR-01</strain>
    </source>
</reference>
<sequence length="102" mass="11330">MRLLFTEASSSRSEYGLVRCTFFLVRTGVEESLSMWEEKGRFMVVEWPMAAENGGDGTAALLPPAKRGRKEGHGVSSEKMRENGEVRPCSGGAVSFEKKEFH</sequence>
<protein>
    <submittedName>
        <fullName evidence="2">Uncharacterized protein</fullName>
    </submittedName>
</protein>
<dbReference type="EMBL" id="JACEIK010004196">
    <property type="protein sequence ID" value="MCD9644569.1"/>
    <property type="molecule type" value="Genomic_DNA"/>
</dbReference>
<accession>A0ABS8VCY7</accession>
<comment type="caution">
    <text evidence="2">The sequence shown here is derived from an EMBL/GenBank/DDBJ whole genome shotgun (WGS) entry which is preliminary data.</text>
</comment>
<evidence type="ECO:0000256" key="1">
    <source>
        <dbReference type="SAM" id="MobiDB-lite"/>
    </source>
</evidence>
<gene>
    <name evidence="2" type="ORF">HAX54_032852</name>
</gene>
<proteinExistence type="predicted"/>
<keyword evidence="3" id="KW-1185">Reference proteome</keyword>
<evidence type="ECO:0000313" key="2">
    <source>
        <dbReference type="EMBL" id="MCD9644569.1"/>
    </source>
</evidence>
<evidence type="ECO:0000313" key="3">
    <source>
        <dbReference type="Proteomes" id="UP000823775"/>
    </source>
</evidence>
<name>A0ABS8VCY7_DATST</name>